<keyword evidence="3" id="KW-0812">Transmembrane</keyword>
<evidence type="ECO:0000259" key="4">
    <source>
        <dbReference type="PROSITE" id="PS50132"/>
    </source>
</evidence>
<feature type="domain" description="PX" evidence="5">
    <location>
        <begin position="790"/>
        <end position="915"/>
    </location>
</feature>
<dbReference type="OrthoDB" id="120967at2759"/>
<accession>A0A9P6WEH6</accession>
<dbReference type="PANTHER" id="PTHR22775">
    <property type="entry name" value="SORTING NEXIN"/>
    <property type="match status" value="1"/>
</dbReference>
<comment type="caution">
    <text evidence="7">The sequence shown here is derived from an EMBL/GenBank/DDBJ whole genome shotgun (WGS) entry which is preliminary data.</text>
</comment>
<feature type="compositionally biased region" description="Low complexity" evidence="2">
    <location>
        <begin position="960"/>
        <end position="970"/>
    </location>
</feature>
<dbReference type="GO" id="GO:0035091">
    <property type="term" value="F:phosphatidylinositol binding"/>
    <property type="evidence" value="ECO:0007669"/>
    <property type="project" value="InterPro"/>
</dbReference>
<evidence type="ECO:0000256" key="1">
    <source>
        <dbReference type="ARBA" id="ARBA00010883"/>
    </source>
</evidence>
<dbReference type="SUPFAM" id="SSF64268">
    <property type="entry name" value="PX domain"/>
    <property type="match status" value="1"/>
</dbReference>
<keyword evidence="8" id="KW-1185">Reference proteome</keyword>
<evidence type="ECO:0000313" key="7">
    <source>
        <dbReference type="EMBL" id="KAG0670131.1"/>
    </source>
</evidence>
<dbReference type="InterPro" id="IPR044926">
    <property type="entry name" value="RGS_subdomain_2"/>
</dbReference>
<comment type="similarity">
    <text evidence="1">Belongs to the sorting nexin family.</text>
</comment>
<feature type="region of interest" description="Disordered" evidence="2">
    <location>
        <begin position="665"/>
        <end position="697"/>
    </location>
</feature>
<evidence type="ECO:0000256" key="2">
    <source>
        <dbReference type="SAM" id="MobiDB-lite"/>
    </source>
</evidence>
<dbReference type="Proteomes" id="UP000750334">
    <property type="component" value="Unassembled WGS sequence"/>
</dbReference>
<dbReference type="InterPro" id="IPR036871">
    <property type="entry name" value="PX_dom_sf"/>
</dbReference>
<dbReference type="InterPro" id="IPR001683">
    <property type="entry name" value="PX_dom"/>
</dbReference>
<evidence type="ECO:0000259" key="5">
    <source>
        <dbReference type="PROSITE" id="PS50195"/>
    </source>
</evidence>
<dbReference type="InterPro" id="IPR003114">
    <property type="entry name" value="Phox_assoc"/>
</dbReference>
<dbReference type="EMBL" id="PUHR01000027">
    <property type="protein sequence ID" value="KAG0670131.1"/>
    <property type="molecule type" value="Genomic_DNA"/>
</dbReference>
<dbReference type="SMART" id="SM00312">
    <property type="entry name" value="PX"/>
    <property type="match status" value="1"/>
</dbReference>
<keyword evidence="3" id="KW-1133">Transmembrane helix</keyword>
<dbReference type="Pfam" id="PF08628">
    <property type="entry name" value="Nexin_C"/>
    <property type="match status" value="1"/>
</dbReference>
<dbReference type="Pfam" id="PF02194">
    <property type="entry name" value="PXA"/>
    <property type="match status" value="1"/>
</dbReference>
<dbReference type="Gene3D" id="1.10.167.10">
    <property type="entry name" value="Regulator of G-protein Signalling 4, domain 2"/>
    <property type="match status" value="1"/>
</dbReference>
<dbReference type="Gene3D" id="3.30.1520.10">
    <property type="entry name" value="Phox-like domain"/>
    <property type="match status" value="1"/>
</dbReference>
<feature type="domain" description="PXA" evidence="6">
    <location>
        <begin position="81"/>
        <end position="272"/>
    </location>
</feature>
<dbReference type="SMART" id="SM00313">
    <property type="entry name" value="PXA"/>
    <property type="match status" value="1"/>
</dbReference>
<dbReference type="Pfam" id="PF00787">
    <property type="entry name" value="PX"/>
    <property type="match status" value="1"/>
</dbReference>
<reference evidence="7 8" key="1">
    <citation type="submission" date="2020-11" db="EMBL/GenBank/DDBJ databases">
        <title>Kefir isolates.</title>
        <authorList>
            <person name="Marcisauskas S."/>
            <person name="Kim Y."/>
            <person name="Blasche S."/>
        </authorList>
    </citation>
    <scope>NUCLEOTIDE SEQUENCE [LARGE SCALE GENOMIC DNA]</scope>
    <source>
        <strain evidence="7 8">OG2</strain>
    </source>
</reference>
<dbReference type="PROSITE" id="PS51207">
    <property type="entry name" value="PXA"/>
    <property type="match status" value="1"/>
</dbReference>
<evidence type="ECO:0000313" key="8">
    <source>
        <dbReference type="Proteomes" id="UP000750334"/>
    </source>
</evidence>
<dbReference type="PROSITE" id="PS50195">
    <property type="entry name" value="PX"/>
    <property type="match status" value="1"/>
</dbReference>
<protein>
    <recommendedName>
        <fullName evidence="9">PXA domain-containing protein</fullName>
    </recommendedName>
</protein>
<feature type="domain" description="RGS" evidence="4">
    <location>
        <begin position="426"/>
        <end position="568"/>
    </location>
</feature>
<evidence type="ECO:0000259" key="6">
    <source>
        <dbReference type="PROSITE" id="PS51207"/>
    </source>
</evidence>
<sequence length="1181" mass="136118">MVNQRRLSLFLGFIILSLALKLINLSLIIGMVTVCFGFTYLLLNENKTAAQRCRPKRLNIKPGKPRKIDHSALKVSIFPQYKRISEQVEQIIELIIRDFILSWFQRIDQKSESEFSDEIRLILRKLIIRLENNLEKTDITSLVVFRFIPLVSKHFDTYCKARSNALSTVSHNRHNNGDNFHLMTAIEFNNIYRLHKSITLKPNHLDSDIEVYMNKKSELITRSLLDSQDLNSSFVLILCREILSKNLFSPALSKFHDPDKWNCILLSISKKIINERNQVQEVKTILMRELQDKNVTLQERNTVQEPTNFEFVFSSDITTKEFEKYLRGLSSIRSISDLRTGKFLLKTALMKANENSNLNFKKKNDYKNRLTISLGLIDNRLRTVEPSSNDDINSKRVRNTSEQNGNDVLNRDNVVHDFEDIIEQVTFDSIINDSVCLPYFDEFMKLAKNERGLILLNYWKSVEAFKNPLEDANKEDVLTEVSQIDVDNINFITETFLGPEKLKYIESLDAGLVSNIKLFSDNDLETIGTAGLLLARKSMLYLQTAAEEELDRVYVPNFKKSSIFLRMVSSSEFIKTDTYAKYFEPKTEKNVKSSSPIFTRKISVNAVEILASPGLNEALESIIETADNKLSQLGSRQTINDEKRISAQNIPALYHPEAYISPEDAHSDELFPSNNSPIKDNPNTQKLQNSGTSDEGIHDRRYSAMSTLNYEGISDLKSKIGDLTLDTNKLQQEIELLNHLILKAKLTNNTNQLKILTSSLKTLMKEKNNKELLKQQYMLEENATSLYRRTHIAIRSYIIDYEMSNLKEVAYYIINVSHSTDENTTSWEIPRRYTEFAKLHSYLKKKYKSCMKDIVKKELFPSKMAMSFKYQISQTLLYEKRRKQFQIYLVELIKNQDICQDDIFRRFLINTKSFSTMSKEDFTNKNARTLINSNKLTVSNRQESDPHSDDRTDNSIDRLSNLSTSSGSVSPTPKIYNSLKSNSFDVEELSNDKQHQKVDSIHDKSSGKKSFLKPICDLFIAIFSSYPSDINSSNSGGDYWLRGGAIIMLLQQLFGSTIEKYIKEHIVKFSSEPKIFDLLFQTRVKLWGVGGYFETRQKAKLNPLPERTELEKKRAYADSKLLFQALLVELSGKVVGLHHAREAANKIHDILQNPYLNASILLEIFDFLLDSILIQEDSMKE</sequence>
<dbReference type="InterPro" id="IPR013937">
    <property type="entry name" value="Sorting_nexin_C"/>
</dbReference>
<dbReference type="InterPro" id="IPR036305">
    <property type="entry name" value="RGS_sf"/>
</dbReference>
<proteinExistence type="inferred from homology"/>
<feature type="transmembrane region" description="Helical" evidence="3">
    <location>
        <begin position="12"/>
        <end position="43"/>
    </location>
</feature>
<dbReference type="PANTHER" id="PTHR22775:SF3">
    <property type="entry name" value="SORTING NEXIN-13"/>
    <property type="match status" value="1"/>
</dbReference>
<dbReference type="InterPro" id="IPR016137">
    <property type="entry name" value="RGS"/>
</dbReference>
<dbReference type="AlphaFoldDB" id="A0A9P6WEH6"/>
<evidence type="ECO:0000256" key="3">
    <source>
        <dbReference type="SAM" id="Phobius"/>
    </source>
</evidence>
<feature type="region of interest" description="Disordered" evidence="2">
    <location>
        <begin position="933"/>
        <end position="974"/>
    </location>
</feature>
<name>A0A9P6WEH6_MAUEX</name>
<organism evidence="7 8">
    <name type="scientific">Maudiozyma exigua</name>
    <name type="common">Yeast</name>
    <name type="synonym">Kazachstania exigua</name>
    <dbReference type="NCBI Taxonomy" id="34358"/>
    <lineage>
        <taxon>Eukaryota</taxon>
        <taxon>Fungi</taxon>
        <taxon>Dikarya</taxon>
        <taxon>Ascomycota</taxon>
        <taxon>Saccharomycotina</taxon>
        <taxon>Saccharomycetes</taxon>
        <taxon>Saccharomycetales</taxon>
        <taxon>Saccharomycetaceae</taxon>
        <taxon>Maudiozyma</taxon>
    </lineage>
</organism>
<dbReference type="SUPFAM" id="SSF48097">
    <property type="entry name" value="Regulator of G-protein signaling, RGS"/>
    <property type="match status" value="1"/>
</dbReference>
<gene>
    <name evidence="7" type="ORF">C6P45_002773</name>
</gene>
<evidence type="ECO:0008006" key="9">
    <source>
        <dbReference type="Google" id="ProtNLM"/>
    </source>
</evidence>
<feature type="compositionally biased region" description="Polar residues" evidence="2">
    <location>
        <begin position="672"/>
        <end position="693"/>
    </location>
</feature>
<dbReference type="PROSITE" id="PS50132">
    <property type="entry name" value="RGS"/>
    <property type="match status" value="1"/>
</dbReference>
<keyword evidence="3" id="KW-0472">Membrane</keyword>
<feature type="compositionally biased region" description="Basic and acidic residues" evidence="2">
    <location>
        <begin position="942"/>
        <end position="956"/>
    </location>
</feature>